<keyword evidence="7" id="KW-1185">Reference proteome</keyword>
<protein>
    <recommendedName>
        <fullName evidence="8">Isoprenylcysteine carboxyl methyltransferase</fullName>
    </recommendedName>
</protein>
<dbReference type="Proteomes" id="UP001165287">
    <property type="component" value="Unassembled WGS sequence"/>
</dbReference>
<dbReference type="EMBL" id="JAIQUM010000004">
    <property type="protein sequence ID" value="MBZ5749178.1"/>
    <property type="molecule type" value="Genomic_DNA"/>
</dbReference>
<evidence type="ECO:0000313" key="6">
    <source>
        <dbReference type="EMBL" id="MBZ5749178.1"/>
    </source>
</evidence>
<evidence type="ECO:0000256" key="3">
    <source>
        <dbReference type="ARBA" id="ARBA00022989"/>
    </source>
</evidence>
<dbReference type="Pfam" id="PF04140">
    <property type="entry name" value="ICMT"/>
    <property type="match status" value="1"/>
</dbReference>
<organism evidence="6 7">
    <name type="scientific">Metabacillus rhizolycopersici</name>
    <dbReference type="NCBI Taxonomy" id="2875709"/>
    <lineage>
        <taxon>Bacteria</taxon>
        <taxon>Bacillati</taxon>
        <taxon>Bacillota</taxon>
        <taxon>Bacilli</taxon>
        <taxon>Bacillales</taxon>
        <taxon>Bacillaceae</taxon>
        <taxon>Metabacillus</taxon>
    </lineage>
</organism>
<dbReference type="PANTHER" id="PTHR43847">
    <property type="entry name" value="BLL3993 PROTEIN"/>
    <property type="match status" value="1"/>
</dbReference>
<feature type="transmembrane region" description="Helical" evidence="5">
    <location>
        <begin position="120"/>
        <end position="150"/>
    </location>
</feature>
<keyword evidence="2 5" id="KW-0812">Transmembrane</keyword>
<evidence type="ECO:0000256" key="5">
    <source>
        <dbReference type="SAM" id="Phobius"/>
    </source>
</evidence>
<sequence length="182" mass="21630">MFYILFSLLIIQRISELFIAKRNEKWMLKRGGVEYGSEHYPYIVALHILFLLSLFLEVISFHKELTNSWYLLFPILALTQLLRYWSVFSLGYFWNTKIIIVPDEKVVSKGPYQYLKHPNYVVVAIEIFLIPLLFQAYLTALLFTILNLVMMTIRIPIEEKALKMHTNYQKAFQGRSRFAPKR</sequence>
<keyword evidence="4 5" id="KW-0472">Membrane</keyword>
<evidence type="ECO:0000256" key="2">
    <source>
        <dbReference type="ARBA" id="ARBA00022692"/>
    </source>
</evidence>
<keyword evidence="3 5" id="KW-1133">Transmembrane helix</keyword>
<gene>
    <name evidence="6" type="ORF">K9V48_02710</name>
</gene>
<proteinExistence type="predicted"/>
<feature type="transmembrane region" description="Helical" evidence="5">
    <location>
        <begin position="71"/>
        <end position="94"/>
    </location>
</feature>
<evidence type="ECO:0000256" key="1">
    <source>
        <dbReference type="ARBA" id="ARBA00004141"/>
    </source>
</evidence>
<reference evidence="6" key="1">
    <citation type="submission" date="2024-05" db="EMBL/GenBank/DDBJ databases">
        <title>Metabacillus sp. nov., isolated from the rhizosphere soil of tomato plants.</title>
        <authorList>
            <person name="Ma R."/>
        </authorList>
    </citation>
    <scope>NUCLEOTIDE SEQUENCE</scope>
    <source>
        <strain evidence="6">DBTR6</strain>
    </source>
</reference>
<accession>A0ABS7UMJ8</accession>
<dbReference type="Gene3D" id="1.20.120.1630">
    <property type="match status" value="1"/>
</dbReference>
<dbReference type="InterPro" id="IPR007269">
    <property type="entry name" value="ICMT_MeTrfase"/>
</dbReference>
<dbReference type="PANTHER" id="PTHR43847:SF1">
    <property type="entry name" value="BLL3993 PROTEIN"/>
    <property type="match status" value="1"/>
</dbReference>
<comment type="caution">
    <text evidence="6">The sequence shown here is derived from an EMBL/GenBank/DDBJ whole genome shotgun (WGS) entry which is preliminary data.</text>
</comment>
<dbReference type="RefSeq" id="WP_224136697.1">
    <property type="nucleotide sequence ID" value="NZ_JAIQUM010000004.1"/>
</dbReference>
<name>A0ABS7UMJ8_9BACI</name>
<evidence type="ECO:0000256" key="4">
    <source>
        <dbReference type="ARBA" id="ARBA00023136"/>
    </source>
</evidence>
<feature type="transmembrane region" description="Helical" evidence="5">
    <location>
        <begin position="39"/>
        <end position="59"/>
    </location>
</feature>
<evidence type="ECO:0008006" key="8">
    <source>
        <dbReference type="Google" id="ProtNLM"/>
    </source>
</evidence>
<dbReference type="InterPro" id="IPR052527">
    <property type="entry name" value="Metal_cation-efflux_comp"/>
</dbReference>
<comment type="subcellular location">
    <subcellularLocation>
        <location evidence="1">Membrane</location>
        <topology evidence="1">Multi-pass membrane protein</topology>
    </subcellularLocation>
</comment>
<evidence type="ECO:0000313" key="7">
    <source>
        <dbReference type="Proteomes" id="UP001165287"/>
    </source>
</evidence>